<keyword evidence="3" id="KW-1185">Reference proteome</keyword>
<dbReference type="Gene3D" id="3.40.50.1820">
    <property type="entry name" value="alpha/beta hydrolase"/>
    <property type="match status" value="1"/>
</dbReference>
<dbReference type="AlphaFoldDB" id="A0A1H7HZV3"/>
<name>A0A1H7HZV3_9GAMM</name>
<dbReference type="SUPFAM" id="SSF53474">
    <property type="entry name" value="alpha/beta-Hydrolases"/>
    <property type="match status" value="1"/>
</dbReference>
<evidence type="ECO:0008006" key="4">
    <source>
        <dbReference type="Google" id="ProtNLM"/>
    </source>
</evidence>
<dbReference type="STRING" id="641665.GCA_002104455_00047"/>
<gene>
    <name evidence="2" type="ORF">SAMN05216262_101659</name>
</gene>
<evidence type="ECO:0000256" key="1">
    <source>
        <dbReference type="SAM" id="SignalP"/>
    </source>
</evidence>
<dbReference type="EMBL" id="FOBI01000001">
    <property type="protein sequence ID" value="SEK55826.1"/>
    <property type="molecule type" value="Genomic_DNA"/>
</dbReference>
<protein>
    <recommendedName>
        <fullName evidence="4">Alpha/beta hydrolase</fullName>
    </recommendedName>
</protein>
<accession>A0A1H7HZV3</accession>
<keyword evidence="1" id="KW-0732">Signal</keyword>
<organism evidence="2 3">
    <name type="scientific">Colwellia chukchiensis</name>
    <dbReference type="NCBI Taxonomy" id="641665"/>
    <lineage>
        <taxon>Bacteria</taxon>
        <taxon>Pseudomonadati</taxon>
        <taxon>Pseudomonadota</taxon>
        <taxon>Gammaproteobacteria</taxon>
        <taxon>Alteromonadales</taxon>
        <taxon>Colwelliaceae</taxon>
        <taxon>Colwellia</taxon>
    </lineage>
</organism>
<feature type="signal peptide" evidence="1">
    <location>
        <begin position="1"/>
        <end position="17"/>
    </location>
</feature>
<dbReference type="PROSITE" id="PS51257">
    <property type="entry name" value="PROKAR_LIPOPROTEIN"/>
    <property type="match status" value="1"/>
</dbReference>
<dbReference type="RefSeq" id="WP_139175487.1">
    <property type="nucleotide sequence ID" value="NZ_FOBI01000001.1"/>
</dbReference>
<evidence type="ECO:0000313" key="2">
    <source>
        <dbReference type="EMBL" id="SEK55826.1"/>
    </source>
</evidence>
<dbReference type="Proteomes" id="UP000199297">
    <property type="component" value="Unassembled WGS sequence"/>
</dbReference>
<sequence>MRIFSVLLFILLTGCSAKPIASSAQKPVCDLPYSPYQATVTGYCQEPMANLPHKLKVINKRITIKPLNEIPAVFWFNEQMQYSLIKQAQPAPVIFIIAGTGASFESAKMQSLQKSFYQQGMHVISLSSPTYANYIVNSSNDSLMPGDLASDAIDLYQVMQLVWAQVQAQNKVQASSFAITGYSLGGAHAAFVAHVDESLQVFNFNKVLLINPPVSLYNSVSILDQYFDLKNNRPAAVAMFEEVFTRLAQVYARQKSSNFSQGSIFNLFKDTNLSVDELRLLIGATFRMSLSDMIFALDVSYNAGTITYKNHQIGKFESLTHSMHRTSVITFIDYFEHAMLPRAQRQDASVSKAELIQRYSLHAIEDYLKSANKINVVTNADDIILQAGELTYLQQVFAERAKIFPRGGHCGNFDRQSFVDYLATQFARPSNK</sequence>
<dbReference type="PANTHER" id="PTHR30035">
    <property type="entry name" value="LIPOPROTEIN VACJ-RELATED"/>
    <property type="match status" value="1"/>
</dbReference>
<evidence type="ECO:0000313" key="3">
    <source>
        <dbReference type="Proteomes" id="UP000199297"/>
    </source>
</evidence>
<dbReference type="PANTHER" id="PTHR30035:SF1">
    <property type="entry name" value="AB HYDROLASE-1 DOMAIN-CONTAINING PROTEIN"/>
    <property type="match status" value="1"/>
</dbReference>
<dbReference type="OrthoDB" id="7328659at2"/>
<dbReference type="GO" id="GO:0016020">
    <property type="term" value="C:membrane"/>
    <property type="evidence" value="ECO:0007669"/>
    <property type="project" value="InterPro"/>
</dbReference>
<proteinExistence type="predicted"/>
<dbReference type="InterPro" id="IPR029058">
    <property type="entry name" value="AB_hydrolase_fold"/>
</dbReference>
<feature type="chain" id="PRO_5011559385" description="Alpha/beta hydrolase" evidence="1">
    <location>
        <begin position="18"/>
        <end position="432"/>
    </location>
</feature>
<reference evidence="3" key="1">
    <citation type="submission" date="2016-10" db="EMBL/GenBank/DDBJ databases">
        <authorList>
            <person name="Varghese N."/>
            <person name="Submissions S."/>
        </authorList>
    </citation>
    <scope>NUCLEOTIDE SEQUENCE [LARGE SCALE GENOMIC DNA]</scope>
    <source>
        <strain evidence="3">CGMCC 1.9127</strain>
    </source>
</reference>
<dbReference type="InterPro" id="IPR007428">
    <property type="entry name" value="MlaA"/>
</dbReference>